<organism evidence="1 2">
    <name type="scientific">Colletotrichum chrysophilum</name>
    <dbReference type="NCBI Taxonomy" id="1836956"/>
    <lineage>
        <taxon>Eukaryota</taxon>
        <taxon>Fungi</taxon>
        <taxon>Dikarya</taxon>
        <taxon>Ascomycota</taxon>
        <taxon>Pezizomycotina</taxon>
        <taxon>Sordariomycetes</taxon>
        <taxon>Hypocreomycetidae</taxon>
        <taxon>Glomerellales</taxon>
        <taxon>Glomerellaceae</taxon>
        <taxon>Colletotrichum</taxon>
        <taxon>Colletotrichum gloeosporioides species complex</taxon>
    </lineage>
</organism>
<gene>
    <name evidence="1" type="ORF">CCHR01_17979</name>
</gene>
<name>A0AAD9A105_9PEZI</name>
<proteinExistence type="predicted"/>
<comment type="caution">
    <text evidence="1">The sequence shown here is derived from an EMBL/GenBank/DDBJ whole genome shotgun (WGS) entry which is preliminary data.</text>
</comment>
<keyword evidence="2" id="KW-1185">Reference proteome</keyword>
<evidence type="ECO:0000313" key="1">
    <source>
        <dbReference type="EMBL" id="KAK1839393.1"/>
    </source>
</evidence>
<evidence type="ECO:0000313" key="2">
    <source>
        <dbReference type="Proteomes" id="UP001243330"/>
    </source>
</evidence>
<dbReference type="Proteomes" id="UP001243330">
    <property type="component" value="Unassembled WGS sequence"/>
</dbReference>
<dbReference type="AlphaFoldDB" id="A0AAD9A105"/>
<dbReference type="EMBL" id="JAQOWY010000679">
    <property type="protein sequence ID" value="KAK1839393.1"/>
    <property type="molecule type" value="Genomic_DNA"/>
</dbReference>
<reference evidence="1" key="1">
    <citation type="submission" date="2023-01" db="EMBL/GenBank/DDBJ databases">
        <title>Colletotrichum chrysophilum M932 genome sequence.</title>
        <authorList>
            <person name="Baroncelli R."/>
        </authorList>
    </citation>
    <scope>NUCLEOTIDE SEQUENCE</scope>
    <source>
        <strain evidence="1">M932</strain>
    </source>
</reference>
<accession>A0AAD9A105</accession>
<protein>
    <submittedName>
        <fullName evidence="1">Uncharacterized protein</fullName>
    </submittedName>
</protein>
<sequence>MQSDQMQGPFSWDFQLDTKEAGREFHRRNDGREIQRPDIVDDCCRGLLLQARIDRIIHGHELNGTGPATLIIFGFRFHGLDEDRRFKQARIIITFQDEEKQHGNDPEVITLWPNGNFTLGEPLEVEVEESSGGEAGVNVTGGAGIQGGGQVLRRWERKIGFKKSIDKISLTGSIMLDTDIREYGRNNAIRITISESKIASPGIVTDLRAAVLLRRQSLDDTFLGTIKMKADAHFAYNALRGARAIFGGSPHNDPIIFKPGVQYLRPKTLSGVLEDKLAEQVDERNLGGVAIEGLAGVLGSTVLPN</sequence>